<dbReference type="Proteomes" id="UP000010816">
    <property type="component" value="Chromosome"/>
</dbReference>
<dbReference type="Pfam" id="PF07883">
    <property type="entry name" value="Cupin_2"/>
    <property type="match status" value="1"/>
</dbReference>
<dbReference type="InterPro" id="IPR014710">
    <property type="entry name" value="RmlC-like_jellyroll"/>
</dbReference>
<dbReference type="InterPro" id="IPR011051">
    <property type="entry name" value="RmlC_Cupin_sf"/>
</dbReference>
<accession>L0H3A7</accession>
<dbReference type="PANTHER" id="PTHR36156:SF2">
    <property type="entry name" value="CUPIN TYPE-2 DOMAIN-CONTAINING PROTEIN"/>
    <property type="match status" value="1"/>
</dbReference>
<feature type="chain" id="PRO_5003943586" evidence="1">
    <location>
        <begin position="23"/>
        <end position="145"/>
    </location>
</feature>
<dbReference type="HOGENOM" id="CLU_136176_0_0_6"/>
<dbReference type="CDD" id="cd02236">
    <property type="entry name" value="cupin_CV2614-like"/>
    <property type="match status" value="1"/>
</dbReference>
<dbReference type="STRING" id="765912.Thimo_3401"/>
<proteinExistence type="predicted"/>
<evidence type="ECO:0000259" key="2">
    <source>
        <dbReference type="Pfam" id="PF07883"/>
    </source>
</evidence>
<evidence type="ECO:0000313" key="4">
    <source>
        <dbReference type="Proteomes" id="UP000010816"/>
    </source>
</evidence>
<sequence length="145" mass="15505">MDRVLRLLILSFVLAGSPAALADADGYAAGVSSVILERGTTTADGAPIAYPCTDRPEVTAAEVTIAPGAETGWHKHPIPLYAYVQQGELEVRLDDGRVSSFHGGDVIFEVVDTWHNGKNVGDDEVKLIVFYLGIAGEPTTIKRNQ</sequence>
<feature type="signal peptide" evidence="1">
    <location>
        <begin position="1"/>
        <end position="22"/>
    </location>
</feature>
<dbReference type="EMBL" id="CP003051">
    <property type="protein sequence ID" value="AGA92069.1"/>
    <property type="molecule type" value="Genomic_DNA"/>
</dbReference>
<keyword evidence="1" id="KW-0732">Signal</keyword>
<protein>
    <submittedName>
        <fullName evidence="3">Cupin domain-containing protein</fullName>
    </submittedName>
</protein>
<dbReference type="eggNOG" id="COG1917">
    <property type="taxonomic scope" value="Bacteria"/>
</dbReference>
<name>L0H3A7_9GAMM</name>
<dbReference type="InterPro" id="IPR013096">
    <property type="entry name" value="Cupin_2"/>
</dbReference>
<organism evidence="3 4">
    <name type="scientific">Thioflavicoccus mobilis 8321</name>
    <dbReference type="NCBI Taxonomy" id="765912"/>
    <lineage>
        <taxon>Bacteria</taxon>
        <taxon>Pseudomonadati</taxon>
        <taxon>Pseudomonadota</taxon>
        <taxon>Gammaproteobacteria</taxon>
        <taxon>Chromatiales</taxon>
        <taxon>Chromatiaceae</taxon>
        <taxon>Thioflavicoccus</taxon>
    </lineage>
</organism>
<dbReference type="AlphaFoldDB" id="L0H3A7"/>
<gene>
    <name evidence="3" type="ORF">Thimo_3401</name>
</gene>
<evidence type="ECO:0000313" key="3">
    <source>
        <dbReference type="EMBL" id="AGA92069.1"/>
    </source>
</evidence>
<dbReference type="PANTHER" id="PTHR36156">
    <property type="entry name" value="SLR2101 PROTEIN"/>
    <property type="match status" value="1"/>
</dbReference>
<dbReference type="KEGG" id="tmb:Thimo_3401"/>
<evidence type="ECO:0000256" key="1">
    <source>
        <dbReference type="SAM" id="SignalP"/>
    </source>
</evidence>
<dbReference type="Gene3D" id="2.60.120.10">
    <property type="entry name" value="Jelly Rolls"/>
    <property type="match status" value="1"/>
</dbReference>
<keyword evidence="4" id="KW-1185">Reference proteome</keyword>
<dbReference type="RefSeq" id="WP_015282196.1">
    <property type="nucleotide sequence ID" value="NC_019940.1"/>
</dbReference>
<dbReference type="InterPro" id="IPR047142">
    <property type="entry name" value="OryJ/VirC-like"/>
</dbReference>
<dbReference type="OrthoDB" id="287220at2"/>
<reference evidence="3 4" key="1">
    <citation type="submission" date="2011-09" db="EMBL/GenBank/DDBJ databases">
        <title>Complete sequence of chromosome of Thioflavicoccus mobilis 8321.</title>
        <authorList>
            <consortium name="US DOE Joint Genome Institute"/>
            <person name="Lucas S."/>
            <person name="Han J."/>
            <person name="Lapidus A."/>
            <person name="Cheng J.-F."/>
            <person name="Goodwin L."/>
            <person name="Pitluck S."/>
            <person name="Peters L."/>
            <person name="Ovchinnikova G."/>
            <person name="Lu M."/>
            <person name="Detter J.C."/>
            <person name="Han C."/>
            <person name="Tapia R."/>
            <person name="Land M."/>
            <person name="Hauser L."/>
            <person name="Kyrpides N."/>
            <person name="Ivanova N."/>
            <person name="Pagani I."/>
            <person name="Vogl K."/>
            <person name="Liu Z."/>
            <person name="Imhoff J."/>
            <person name="Thiel V."/>
            <person name="Frigaard N.-U."/>
            <person name="Bryant D."/>
            <person name="Woyke T."/>
        </authorList>
    </citation>
    <scope>NUCLEOTIDE SEQUENCE [LARGE SCALE GENOMIC DNA]</scope>
    <source>
        <strain evidence="3 4">8321</strain>
    </source>
</reference>
<feature type="domain" description="Cupin type-2" evidence="2">
    <location>
        <begin position="62"/>
        <end position="131"/>
    </location>
</feature>
<dbReference type="SUPFAM" id="SSF51182">
    <property type="entry name" value="RmlC-like cupins"/>
    <property type="match status" value="1"/>
</dbReference>